<feature type="domain" description="DNA2/NAM7 helicase-like C-terminal" evidence="7">
    <location>
        <begin position="515"/>
        <end position="704"/>
    </location>
</feature>
<dbReference type="FunFam" id="3.40.50.300:FF:000326">
    <property type="entry name" value="P-loop containing nucleoside triphosphate hydrolase"/>
    <property type="match status" value="1"/>
</dbReference>
<dbReference type="InterPro" id="IPR047187">
    <property type="entry name" value="SF1_C_Upf1"/>
</dbReference>
<dbReference type="Gene3D" id="2.40.30.270">
    <property type="match status" value="1"/>
</dbReference>
<dbReference type="GO" id="GO:0005694">
    <property type="term" value="C:chromosome"/>
    <property type="evidence" value="ECO:0007669"/>
    <property type="project" value="UniProtKB-ARBA"/>
</dbReference>
<evidence type="ECO:0000259" key="7">
    <source>
        <dbReference type="Pfam" id="PF13087"/>
    </source>
</evidence>
<dbReference type="RefSeq" id="WP_188884174.1">
    <property type="nucleotide sequence ID" value="NZ_BMPF01000005.1"/>
</dbReference>
<dbReference type="InterPro" id="IPR041679">
    <property type="entry name" value="DNA2/NAM7-like_C"/>
</dbReference>
<keyword evidence="3" id="KW-0378">Hydrolase</keyword>
<dbReference type="PANTHER" id="PTHR43788">
    <property type="entry name" value="DNA2/NAM7 HELICASE FAMILY MEMBER"/>
    <property type="match status" value="1"/>
</dbReference>
<dbReference type="InterPro" id="IPR027417">
    <property type="entry name" value="P-loop_NTPase"/>
</dbReference>
<evidence type="ECO:0000313" key="8">
    <source>
        <dbReference type="EMBL" id="GGL41685.1"/>
    </source>
</evidence>
<keyword evidence="2" id="KW-0547">Nucleotide-binding</keyword>
<dbReference type="AlphaFoldDB" id="A0A830F564"/>
<keyword evidence="9" id="KW-1185">Reference proteome</keyword>
<evidence type="ECO:0000256" key="4">
    <source>
        <dbReference type="ARBA" id="ARBA00022806"/>
    </source>
</evidence>
<organism evidence="8 9">
    <name type="scientific">Halarchaeum grantii</name>
    <dbReference type="NCBI Taxonomy" id="1193105"/>
    <lineage>
        <taxon>Archaea</taxon>
        <taxon>Methanobacteriati</taxon>
        <taxon>Methanobacteriota</taxon>
        <taxon>Stenosarchaea group</taxon>
        <taxon>Halobacteria</taxon>
        <taxon>Halobacteriales</taxon>
        <taxon>Halobacteriaceae</taxon>
    </lineage>
</organism>
<evidence type="ECO:0000313" key="9">
    <source>
        <dbReference type="Proteomes" id="UP000628840"/>
    </source>
</evidence>
<evidence type="ECO:0000256" key="2">
    <source>
        <dbReference type="ARBA" id="ARBA00022741"/>
    </source>
</evidence>
<dbReference type="InterPro" id="IPR050534">
    <property type="entry name" value="Coronavir_polyprotein_1ab"/>
</dbReference>
<evidence type="ECO:0000256" key="5">
    <source>
        <dbReference type="ARBA" id="ARBA00022840"/>
    </source>
</evidence>
<keyword evidence="4" id="KW-0347">Helicase</keyword>
<reference evidence="8 9" key="1">
    <citation type="journal article" date="2019" name="Int. J. Syst. Evol. Microbiol.">
        <title>The Global Catalogue of Microorganisms (GCM) 10K type strain sequencing project: providing services to taxonomists for standard genome sequencing and annotation.</title>
        <authorList>
            <consortium name="The Broad Institute Genomics Platform"/>
            <consortium name="The Broad Institute Genome Sequencing Center for Infectious Disease"/>
            <person name="Wu L."/>
            <person name="Ma J."/>
        </authorList>
    </citation>
    <scope>NUCLEOTIDE SEQUENCE [LARGE SCALE GENOMIC DNA]</scope>
    <source>
        <strain evidence="8 9">JCM 19585</strain>
    </source>
</reference>
<dbReference type="Proteomes" id="UP000628840">
    <property type="component" value="Unassembled WGS sequence"/>
</dbReference>
<dbReference type="GO" id="GO:0043139">
    <property type="term" value="F:5'-3' DNA helicase activity"/>
    <property type="evidence" value="ECO:0007669"/>
    <property type="project" value="TreeGrafter"/>
</dbReference>
<dbReference type="CDD" id="cd18808">
    <property type="entry name" value="SF1_C_Upf1"/>
    <property type="match status" value="1"/>
</dbReference>
<sequence length="743" mass="83768">MLSEIFDDWSLSDAHLLRTDIRGTEYEPIDVEAAASRAREELDIRVPEKNGYAVPLFEKHEPVPTDEYVIYRPEKGHIGWYDSGFGIGGAERFADCERLRENEIGHRLRFWLDEHRTNVELDVDEADLPDERVHPTDRLSEDARRGFFDDLRGFVDSEREAERQGNWERYEEIGLEDSIQRNQVSGPFISLGSTSREGETLYRYQFADDEDQDDEIVVDLRDDEGIFPGNRCILDIESDDQHFPIEAEVRSVTDPQITIRPVWDRIPDRSVVEKILTSNDAEVWLHELLNPVPYDRRIDAINQVEQNDRKRDLLTGDRPIEYSVNKYAPPNPGLELNEYQQLALVWADSAEDVVCIHGPPGTGKTRTLTAYVRHAVSRGESVLVTAHSNQAVDNLLVGDSSLGTPEDGTLHAMAQDDDVDLSIARVGNNSRSRVVQNHYTGRSTSEADVIAATTSGTATFDQDEFDVAVVDEATQASRPATAIVLNSAEKLVLAGDHKQLTPYCADETKKEEDMHISLFEYLLERYDGALSVLLEKQYRMNEEIAAFPNEAFYDGKLKTADRNRDWSISDLKPFMGVDIDGREKTPSYGNSYYNPDEAEAVAKQVQLLAQSGVASEDIGVISAYSGQVSEIHDRVNRLDIEDPRAVSVDTVDSFQGGEREAIIVSFVRSNDDGYSGFLEFPDEGPRRLNVALTRARKRLVLVGNWETLGTCAPHRSSGESCADLYENLADHIRSRERMLSMKE</sequence>
<keyword evidence="5" id="KW-0067">ATP-binding</keyword>
<gene>
    <name evidence="8" type="ORF">GCM10009037_26600</name>
</gene>
<protein>
    <submittedName>
        <fullName evidence="8">ATPase AAA</fullName>
    </submittedName>
</protein>
<proteinExistence type="inferred from homology"/>
<name>A0A830F564_9EURY</name>
<dbReference type="Pfam" id="PF13086">
    <property type="entry name" value="AAA_11"/>
    <property type="match status" value="1"/>
</dbReference>
<dbReference type="InterPro" id="IPR041677">
    <property type="entry name" value="DNA2/NAM7_AAA_11"/>
</dbReference>
<evidence type="ECO:0000259" key="6">
    <source>
        <dbReference type="Pfam" id="PF13086"/>
    </source>
</evidence>
<dbReference type="OrthoDB" id="45637at2157"/>
<evidence type="ECO:0000256" key="1">
    <source>
        <dbReference type="ARBA" id="ARBA00007913"/>
    </source>
</evidence>
<dbReference type="Pfam" id="PF13087">
    <property type="entry name" value="AAA_12"/>
    <property type="match status" value="1"/>
</dbReference>
<comment type="caution">
    <text evidence="8">The sequence shown here is derived from an EMBL/GenBank/DDBJ whole genome shotgun (WGS) entry which is preliminary data.</text>
</comment>
<dbReference type="GO" id="GO:0016787">
    <property type="term" value="F:hydrolase activity"/>
    <property type="evidence" value="ECO:0007669"/>
    <property type="project" value="UniProtKB-KW"/>
</dbReference>
<dbReference type="SUPFAM" id="SSF52540">
    <property type="entry name" value="P-loop containing nucleoside triphosphate hydrolases"/>
    <property type="match status" value="1"/>
</dbReference>
<comment type="similarity">
    <text evidence="1">Belongs to the DNA2/NAM7 helicase family.</text>
</comment>
<accession>A0A830F564</accession>
<dbReference type="EMBL" id="BMPF01000005">
    <property type="protein sequence ID" value="GGL41685.1"/>
    <property type="molecule type" value="Genomic_DNA"/>
</dbReference>
<feature type="domain" description="DNA2/NAM7 helicase helicase" evidence="6">
    <location>
        <begin position="335"/>
        <end position="434"/>
    </location>
</feature>
<dbReference type="PANTHER" id="PTHR43788:SF8">
    <property type="entry name" value="DNA-BINDING PROTEIN SMUBP-2"/>
    <property type="match status" value="1"/>
</dbReference>
<dbReference type="GO" id="GO:0005524">
    <property type="term" value="F:ATP binding"/>
    <property type="evidence" value="ECO:0007669"/>
    <property type="project" value="UniProtKB-KW"/>
</dbReference>
<dbReference type="Gene3D" id="3.40.50.300">
    <property type="entry name" value="P-loop containing nucleotide triphosphate hydrolases"/>
    <property type="match status" value="3"/>
</dbReference>
<evidence type="ECO:0000256" key="3">
    <source>
        <dbReference type="ARBA" id="ARBA00022801"/>
    </source>
</evidence>